<dbReference type="InterPro" id="IPR000843">
    <property type="entry name" value="HTH_LacI"/>
</dbReference>
<evidence type="ECO:0000256" key="3">
    <source>
        <dbReference type="ARBA" id="ARBA00023163"/>
    </source>
</evidence>
<gene>
    <name evidence="5" type="ORF">HLPR_01420</name>
</gene>
<dbReference type="Pfam" id="PF13377">
    <property type="entry name" value="Peripla_BP_3"/>
    <property type="match status" value="1"/>
</dbReference>
<dbReference type="SMART" id="SM00354">
    <property type="entry name" value="HTH_LACI"/>
    <property type="match status" value="1"/>
</dbReference>
<dbReference type="CDD" id="cd01392">
    <property type="entry name" value="HTH_LacI"/>
    <property type="match status" value="1"/>
</dbReference>
<keyword evidence="6" id="KW-1185">Reference proteome</keyword>
<dbReference type="Gene3D" id="3.40.50.2300">
    <property type="match status" value="2"/>
</dbReference>
<dbReference type="GO" id="GO:0000976">
    <property type="term" value="F:transcription cis-regulatory region binding"/>
    <property type="evidence" value="ECO:0007669"/>
    <property type="project" value="TreeGrafter"/>
</dbReference>
<dbReference type="SUPFAM" id="SSF53822">
    <property type="entry name" value="Periplasmic binding protein-like I"/>
    <property type="match status" value="1"/>
</dbReference>
<dbReference type="GO" id="GO:0003700">
    <property type="term" value="F:DNA-binding transcription factor activity"/>
    <property type="evidence" value="ECO:0007669"/>
    <property type="project" value="TreeGrafter"/>
</dbReference>
<evidence type="ECO:0000313" key="5">
    <source>
        <dbReference type="EMBL" id="BEP27811.1"/>
    </source>
</evidence>
<dbReference type="EMBL" id="AP028654">
    <property type="protein sequence ID" value="BEP27811.1"/>
    <property type="molecule type" value="Genomic_DNA"/>
</dbReference>
<dbReference type="Gene3D" id="1.10.260.40">
    <property type="entry name" value="lambda repressor-like DNA-binding domains"/>
    <property type="match status" value="1"/>
</dbReference>
<dbReference type="PANTHER" id="PTHR30146">
    <property type="entry name" value="LACI-RELATED TRANSCRIPTIONAL REPRESSOR"/>
    <property type="match status" value="1"/>
</dbReference>
<dbReference type="InterPro" id="IPR010982">
    <property type="entry name" value="Lambda_DNA-bd_dom_sf"/>
</dbReference>
<dbReference type="Proteomes" id="UP001321786">
    <property type="component" value="Chromosome"/>
</dbReference>
<proteinExistence type="predicted"/>
<evidence type="ECO:0000313" key="6">
    <source>
        <dbReference type="Proteomes" id="UP001321786"/>
    </source>
</evidence>
<sequence length="341" mass="38031">MSSINIKDIAKLAGVGVSTVSRVINNHPDVKKETRVKIQDIIEKNNYIPNNSARNLKMLASNNIGIIVKGSFNPFFSKIVERIERSISNENYLLTLHYNSSCEKDDSEILIEQIKEKRLNGVIYLGGNFDNKSNNYLKLLNIPLVIASANISDDVDKSGFSSVGIDNIDSAFKAVDYLCKMGHKNIGLLSSGFSDSNNRNLRTFGYEKALLKNGISINIDYYRDGYYTFESGYEMAKDLLNKNSEITAIFSTSDIIAVGAAKYILSTNRQIPNDVSIIGFDGLEYGEFFHPSISTVAQPIEEIADNAVELLFRQINDMESLNEHIKLKTNLIIRDSIASVN</sequence>
<accession>A0AAU9DZY9</accession>
<dbReference type="InterPro" id="IPR046335">
    <property type="entry name" value="LacI/GalR-like_sensor"/>
</dbReference>
<dbReference type="PRINTS" id="PR00036">
    <property type="entry name" value="HTHLACI"/>
</dbReference>
<protein>
    <submittedName>
        <fullName evidence="5">LacI family DNA-binding transcriptional regulator</fullName>
    </submittedName>
</protein>
<evidence type="ECO:0000256" key="2">
    <source>
        <dbReference type="ARBA" id="ARBA00023125"/>
    </source>
</evidence>
<dbReference type="PROSITE" id="PS50932">
    <property type="entry name" value="HTH_LACI_2"/>
    <property type="match status" value="1"/>
</dbReference>
<evidence type="ECO:0000259" key="4">
    <source>
        <dbReference type="PROSITE" id="PS50932"/>
    </source>
</evidence>
<dbReference type="CDD" id="cd06267">
    <property type="entry name" value="PBP1_LacI_sugar_binding-like"/>
    <property type="match status" value="1"/>
</dbReference>
<dbReference type="Pfam" id="PF00356">
    <property type="entry name" value="LacI"/>
    <property type="match status" value="1"/>
</dbReference>
<evidence type="ECO:0000256" key="1">
    <source>
        <dbReference type="ARBA" id="ARBA00023015"/>
    </source>
</evidence>
<feature type="domain" description="HTH lacI-type" evidence="4">
    <location>
        <begin position="4"/>
        <end position="58"/>
    </location>
</feature>
<dbReference type="PROSITE" id="PS00356">
    <property type="entry name" value="HTH_LACI_1"/>
    <property type="match status" value="1"/>
</dbReference>
<keyword evidence="1" id="KW-0805">Transcription regulation</keyword>
<dbReference type="PANTHER" id="PTHR30146:SF109">
    <property type="entry name" value="HTH-TYPE TRANSCRIPTIONAL REGULATOR GALS"/>
    <property type="match status" value="1"/>
</dbReference>
<dbReference type="SUPFAM" id="SSF47413">
    <property type="entry name" value="lambda repressor-like DNA-binding domains"/>
    <property type="match status" value="1"/>
</dbReference>
<dbReference type="RefSeq" id="WP_338536178.1">
    <property type="nucleotide sequence ID" value="NZ_AP028654.1"/>
</dbReference>
<dbReference type="AlphaFoldDB" id="A0AAU9DZY9"/>
<reference evidence="5 6" key="1">
    <citation type="submission" date="2023-08" db="EMBL/GenBank/DDBJ databases">
        <title>Helicovermis profunda gen. nov., sp. nov., a novel mesophilic, fermentative bacterium within the Bacillota from a deep-sea hydrothermal vent chimney.</title>
        <authorList>
            <person name="Miyazaki U."/>
            <person name="Mizutani D."/>
            <person name="Hashimoto Y."/>
            <person name="Tame A."/>
            <person name="Sawayama S."/>
            <person name="Miyazaki J."/>
            <person name="Takai K."/>
            <person name="Nakagawa S."/>
        </authorList>
    </citation>
    <scope>NUCLEOTIDE SEQUENCE [LARGE SCALE GENOMIC DNA]</scope>
    <source>
        <strain evidence="5 6">S502</strain>
    </source>
</reference>
<dbReference type="InterPro" id="IPR028082">
    <property type="entry name" value="Peripla_BP_I"/>
</dbReference>
<keyword evidence="3" id="KW-0804">Transcription</keyword>
<dbReference type="KEGG" id="hprf:HLPR_01420"/>
<organism evidence="5 6">
    <name type="scientific">Helicovermis profundi</name>
    <dbReference type="NCBI Taxonomy" id="3065157"/>
    <lineage>
        <taxon>Bacteria</taxon>
        <taxon>Bacillati</taxon>
        <taxon>Bacillota</taxon>
        <taxon>Clostridia</taxon>
        <taxon>Helicovermis</taxon>
    </lineage>
</organism>
<name>A0AAU9DZY9_9FIRM</name>
<keyword evidence="2 5" id="KW-0238">DNA-binding</keyword>